<dbReference type="Proteomes" id="UP001295684">
    <property type="component" value="Unassembled WGS sequence"/>
</dbReference>
<dbReference type="AlphaFoldDB" id="A0AAD1U7X8"/>
<protein>
    <submittedName>
        <fullName evidence="1">Uncharacterized protein</fullName>
    </submittedName>
</protein>
<name>A0AAD1U7X8_EUPCR</name>
<organism evidence="1 2">
    <name type="scientific">Euplotes crassus</name>
    <dbReference type="NCBI Taxonomy" id="5936"/>
    <lineage>
        <taxon>Eukaryota</taxon>
        <taxon>Sar</taxon>
        <taxon>Alveolata</taxon>
        <taxon>Ciliophora</taxon>
        <taxon>Intramacronucleata</taxon>
        <taxon>Spirotrichea</taxon>
        <taxon>Hypotrichia</taxon>
        <taxon>Euplotida</taxon>
        <taxon>Euplotidae</taxon>
        <taxon>Moneuplotes</taxon>
    </lineage>
</organism>
<reference evidence="1" key="1">
    <citation type="submission" date="2023-07" db="EMBL/GenBank/DDBJ databases">
        <authorList>
            <consortium name="AG Swart"/>
            <person name="Singh M."/>
            <person name="Singh A."/>
            <person name="Seah K."/>
            <person name="Emmerich C."/>
        </authorList>
    </citation>
    <scope>NUCLEOTIDE SEQUENCE</scope>
    <source>
        <strain evidence="1">DP1</strain>
    </source>
</reference>
<comment type="caution">
    <text evidence="1">The sequence shown here is derived from an EMBL/GenBank/DDBJ whole genome shotgun (WGS) entry which is preliminary data.</text>
</comment>
<evidence type="ECO:0000313" key="1">
    <source>
        <dbReference type="EMBL" id="CAI2363927.1"/>
    </source>
</evidence>
<keyword evidence="2" id="KW-1185">Reference proteome</keyword>
<proteinExistence type="predicted"/>
<sequence length="229" mass="26885">MGSTAGNSRITLSICCNILPFYGKYRTWSKLLIQLCKRSKLAFEKYKKELTTLNECVVWRSDKYEIEVLLKKIYKTDLFVDKPPIFHLRGYEEQDRELIKLIRPYQYPENDNFQVIITDFDAFKAQELKDIIKIVKENIPEEISVFKAKCRNPIESNSLHLSFFRAIIPKVRRKIVIENLLICEQIHDLLLKNPIGCILLFPTSDQPLSPFCSISVKSKHTEFYNSEED</sequence>
<dbReference type="EMBL" id="CAMPGE010005081">
    <property type="protein sequence ID" value="CAI2363927.1"/>
    <property type="molecule type" value="Genomic_DNA"/>
</dbReference>
<accession>A0AAD1U7X8</accession>
<gene>
    <name evidence="1" type="ORF">ECRASSUSDP1_LOCUS5267</name>
</gene>
<evidence type="ECO:0000313" key="2">
    <source>
        <dbReference type="Proteomes" id="UP001295684"/>
    </source>
</evidence>